<reference evidence="2 3" key="1">
    <citation type="submission" date="2018-10" db="EMBL/GenBank/DDBJ databases">
        <title>Paraburkholderia sp. 7MK8-2, isolated from soil.</title>
        <authorList>
            <person name="Gao Z.-H."/>
            <person name="Qiu L.-H."/>
        </authorList>
    </citation>
    <scope>NUCLEOTIDE SEQUENCE [LARGE SCALE GENOMIC DNA]</scope>
    <source>
        <strain evidence="2 3">7MK8-2</strain>
    </source>
</reference>
<gene>
    <name evidence="2" type="ORF">D7S89_07100</name>
</gene>
<protein>
    <submittedName>
        <fullName evidence="2">Glycosyltransferase</fullName>
    </submittedName>
</protein>
<dbReference type="CDD" id="cd03811">
    <property type="entry name" value="GT4_GT28_WabH-like"/>
    <property type="match status" value="1"/>
</dbReference>
<evidence type="ECO:0000313" key="2">
    <source>
        <dbReference type="EMBL" id="RKP50833.1"/>
    </source>
</evidence>
<dbReference type="InterPro" id="IPR028098">
    <property type="entry name" value="Glyco_trans_4-like_N"/>
</dbReference>
<evidence type="ECO:0000313" key="3">
    <source>
        <dbReference type="Proteomes" id="UP000280434"/>
    </source>
</evidence>
<keyword evidence="2" id="KW-0808">Transferase</keyword>
<dbReference type="PANTHER" id="PTHR12526:SF630">
    <property type="entry name" value="GLYCOSYLTRANSFERASE"/>
    <property type="match status" value="1"/>
</dbReference>
<dbReference type="EMBL" id="RBZV01000002">
    <property type="protein sequence ID" value="RKP50833.1"/>
    <property type="molecule type" value="Genomic_DNA"/>
</dbReference>
<proteinExistence type="predicted"/>
<dbReference type="OrthoDB" id="570545at2"/>
<keyword evidence="3" id="KW-1185">Reference proteome</keyword>
<dbReference type="GO" id="GO:0016757">
    <property type="term" value="F:glycosyltransferase activity"/>
    <property type="evidence" value="ECO:0007669"/>
    <property type="project" value="UniProtKB-ARBA"/>
</dbReference>
<sequence length="411" mass="45634">MTKPTRRTSILFHIVEFNEGGIESSLLQWLKIYDRREFDVSLSVMFTSPAFENHYRALIPADVKLEMLVDRPWLNYFQARRHANRLGKPGRVARDVFNSLAVRPYVTRRLAALARQHDVIVDFDMSLRRWAGRFDIAWLGVNHFSFDARLGHRPRKAKRLSRQYARYDAVVALNEQMAAEATSMFGDTLQRLFVLPNAIDVDGIRASANAAEAPRAPCSAPYIVSVARLDEYQKDHGTLLQAYAQLLREVDVPEHLVIAGDGGSRQALQARAAELGIAARVHFVGHVDNPHALVAGASLFVLSSRFEGMPMGLLEALTHGKAIVATDCPTGPRDILDNGRFGILVPVSDTAAMTEAFRNLLTVETLRHELSSKAFARAQYYGIEESNKRFAACVATARGARGEPAIATAAR</sequence>
<dbReference type="RefSeq" id="WP_121276924.1">
    <property type="nucleotide sequence ID" value="NZ_RBZV01000002.1"/>
</dbReference>
<dbReference type="AlphaFoldDB" id="A0A494XTH5"/>
<dbReference type="Proteomes" id="UP000280434">
    <property type="component" value="Unassembled WGS sequence"/>
</dbReference>
<dbReference type="PANTHER" id="PTHR12526">
    <property type="entry name" value="GLYCOSYLTRANSFERASE"/>
    <property type="match status" value="1"/>
</dbReference>
<feature type="domain" description="Glycosyltransferase subfamily 4-like N-terminal" evidence="1">
    <location>
        <begin position="20"/>
        <end position="202"/>
    </location>
</feature>
<dbReference type="SUPFAM" id="SSF53756">
    <property type="entry name" value="UDP-Glycosyltransferase/glycogen phosphorylase"/>
    <property type="match status" value="1"/>
</dbReference>
<evidence type="ECO:0000259" key="1">
    <source>
        <dbReference type="Pfam" id="PF13439"/>
    </source>
</evidence>
<dbReference type="Gene3D" id="3.40.50.2000">
    <property type="entry name" value="Glycogen Phosphorylase B"/>
    <property type="match status" value="2"/>
</dbReference>
<organism evidence="2 3">
    <name type="scientific">Trinickia fusca</name>
    <dbReference type="NCBI Taxonomy" id="2419777"/>
    <lineage>
        <taxon>Bacteria</taxon>
        <taxon>Pseudomonadati</taxon>
        <taxon>Pseudomonadota</taxon>
        <taxon>Betaproteobacteria</taxon>
        <taxon>Burkholderiales</taxon>
        <taxon>Burkholderiaceae</taxon>
        <taxon>Trinickia</taxon>
    </lineage>
</organism>
<dbReference type="Pfam" id="PF13439">
    <property type="entry name" value="Glyco_transf_4"/>
    <property type="match status" value="1"/>
</dbReference>
<comment type="caution">
    <text evidence="2">The sequence shown here is derived from an EMBL/GenBank/DDBJ whole genome shotgun (WGS) entry which is preliminary data.</text>
</comment>
<dbReference type="Pfam" id="PF13692">
    <property type="entry name" value="Glyco_trans_1_4"/>
    <property type="match status" value="1"/>
</dbReference>
<name>A0A494XTH5_9BURK</name>
<accession>A0A494XTH5</accession>